<dbReference type="InterPro" id="IPR016035">
    <property type="entry name" value="Acyl_Trfase/lysoPLipase"/>
</dbReference>
<dbReference type="GO" id="GO:0004806">
    <property type="term" value="F:triacylglycerol lipase activity"/>
    <property type="evidence" value="ECO:0007669"/>
    <property type="project" value="InterPro"/>
</dbReference>
<dbReference type="AlphaFoldDB" id="A0A8J7NFC4"/>
<dbReference type="Proteomes" id="UP000736164">
    <property type="component" value="Unassembled WGS sequence"/>
</dbReference>
<comment type="caution">
    <text evidence="5">The sequence shown here is derived from an EMBL/GenBank/DDBJ whole genome shotgun (WGS) entry which is preliminary data.</text>
</comment>
<dbReference type="PROSITE" id="PS51635">
    <property type="entry name" value="PNPLA"/>
    <property type="match status" value="1"/>
</dbReference>
<feature type="short sequence motif" description="GXGXXG" evidence="2">
    <location>
        <begin position="14"/>
        <end position="19"/>
    </location>
</feature>
<comment type="caution">
    <text evidence="2">Lacks conserved residue(s) required for the propagation of feature annotation.</text>
</comment>
<dbReference type="InterPro" id="IPR002641">
    <property type="entry name" value="PNPLA_dom"/>
</dbReference>
<dbReference type="GO" id="GO:0016020">
    <property type="term" value="C:membrane"/>
    <property type="evidence" value="ECO:0007669"/>
    <property type="project" value="TreeGrafter"/>
</dbReference>
<feature type="domain" description="PNPLA" evidence="4">
    <location>
        <begin position="10"/>
        <end position="180"/>
    </location>
</feature>
<dbReference type="GO" id="GO:0005737">
    <property type="term" value="C:cytoplasm"/>
    <property type="evidence" value="ECO:0007669"/>
    <property type="project" value="TreeGrafter"/>
</dbReference>
<dbReference type="SUPFAM" id="SSF52151">
    <property type="entry name" value="FabD/lysophospholipase-like"/>
    <property type="match status" value="1"/>
</dbReference>
<dbReference type="Pfam" id="PF01734">
    <property type="entry name" value="Patatin"/>
    <property type="match status" value="1"/>
</dbReference>
<evidence type="ECO:0000256" key="2">
    <source>
        <dbReference type="PROSITE-ProRule" id="PRU01161"/>
    </source>
</evidence>
<evidence type="ECO:0000313" key="5">
    <source>
        <dbReference type="EMBL" id="MBN3312317.1"/>
    </source>
</evidence>
<dbReference type="EMBL" id="JAAWVO010004620">
    <property type="protein sequence ID" value="MBN3312317.1"/>
    <property type="molecule type" value="Genomic_DNA"/>
</dbReference>
<evidence type="ECO:0000256" key="1">
    <source>
        <dbReference type="ARBA" id="ARBA00023098"/>
    </source>
</evidence>
<feature type="compositionally biased region" description="Acidic residues" evidence="3">
    <location>
        <begin position="583"/>
        <end position="601"/>
    </location>
</feature>
<feature type="region of interest" description="Disordered" evidence="3">
    <location>
        <begin position="574"/>
        <end position="601"/>
    </location>
</feature>
<keyword evidence="6" id="KW-1185">Reference proteome</keyword>
<protein>
    <submittedName>
        <fullName evidence="5">PLPL2 protein</fullName>
    </submittedName>
</protein>
<dbReference type="GO" id="GO:0010898">
    <property type="term" value="P:positive regulation of triglyceride catabolic process"/>
    <property type="evidence" value="ECO:0007669"/>
    <property type="project" value="InterPro"/>
</dbReference>
<feature type="short sequence motif" description="GXSXG" evidence="2">
    <location>
        <begin position="45"/>
        <end position="49"/>
    </location>
</feature>
<gene>
    <name evidence="5" type="primary">Pnpla2_0</name>
    <name evidence="5" type="ORF">GTO95_0006604</name>
</gene>
<name>A0A8J7NFC4_ATRSP</name>
<organism evidence="5 6">
    <name type="scientific">Atractosteus spatula</name>
    <name type="common">Alligator gar</name>
    <name type="synonym">Lepisosteus spatula</name>
    <dbReference type="NCBI Taxonomy" id="7917"/>
    <lineage>
        <taxon>Eukaryota</taxon>
        <taxon>Metazoa</taxon>
        <taxon>Chordata</taxon>
        <taxon>Craniata</taxon>
        <taxon>Vertebrata</taxon>
        <taxon>Euteleostomi</taxon>
        <taxon>Actinopterygii</taxon>
        <taxon>Neopterygii</taxon>
        <taxon>Holostei</taxon>
        <taxon>Semionotiformes</taxon>
        <taxon>Lepisosteidae</taxon>
        <taxon>Atractosteus</taxon>
    </lineage>
</organism>
<keyword evidence="1" id="KW-0443">Lipid metabolism</keyword>
<dbReference type="Gene3D" id="3.40.1090.10">
    <property type="entry name" value="Cytosolic phospholipase A2 catalytic domain"/>
    <property type="match status" value="1"/>
</dbReference>
<reference evidence="5" key="1">
    <citation type="journal article" date="2021" name="Cell">
        <title>Tracing the genetic footprints of vertebrate landing in non-teleost ray-finned fishes.</title>
        <authorList>
            <person name="Bi X."/>
            <person name="Wang K."/>
            <person name="Yang L."/>
            <person name="Pan H."/>
            <person name="Jiang H."/>
            <person name="Wei Q."/>
            <person name="Fang M."/>
            <person name="Yu H."/>
            <person name="Zhu C."/>
            <person name="Cai Y."/>
            <person name="He Y."/>
            <person name="Gan X."/>
            <person name="Zeng H."/>
            <person name="Yu D."/>
            <person name="Zhu Y."/>
            <person name="Jiang H."/>
            <person name="Qiu Q."/>
            <person name="Yang H."/>
            <person name="Zhang Y.E."/>
            <person name="Wang W."/>
            <person name="Zhu M."/>
            <person name="He S."/>
            <person name="Zhang G."/>
        </authorList>
    </citation>
    <scope>NUCLEOTIDE SEQUENCE</scope>
    <source>
        <strain evidence="5">Allg_001</strain>
    </source>
</reference>
<dbReference type="InterPro" id="IPR033903">
    <property type="entry name" value="PNPLA2"/>
</dbReference>
<dbReference type="GO" id="GO:0005811">
    <property type="term" value="C:lipid droplet"/>
    <property type="evidence" value="ECO:0007669"/>
    <property type="project" value="TreeGrafter"/>
</dbReference>
<dbReference type="CDD" id="cd07220">
    <property type="entry name" value="Pat_PNPLA2"/>
    <property type="match status" value="1"/>
</dbReference>
<evidence type="ECO:0000256" key="3">
    <source>
        <dbReference type="SAM" id="MobiDB-lite"/>
    </source>
</evidence>
<dbReference type="PANTHER" id="PTHR12406">
    <property type="entry name" value="CALCIUM-INDEPENDENT PHOSPHOLIPASE A2 IPLA2 -RELATED"/>
    <property type="match status" value="1"/>
</dbReference>
<dbReference type="GO" id="GO:0019433">
    <property type="term" value="P:triglyceride catabolic process"/>
    <property type="evidence" value="ECO:0007669"/>
    <property type="project" value="TreeGrafter"/>
</dbReference>
<dbReference type="InterPro" id="IPR033562">
    <property type="entry name" value="PLPL"/>
</dbReference>
<evidence type="ECO:0000259" key="4">
    <source>
        <dbReference type="PROSITE" id="PS51635"/>
    </source>
</evidence>
<accession>A0A8J7NFC4</accession>
<proteinExistence type="predicted"/>
<evidence type="ECO:0000313" key="6">
    <source>
        <dbReference type="Proteomes" id="UP000736164"/>
    </source>
</evidence>
<dbReference type="PANTHER" id="PTHR12406:SF22">
    <property type="entry name" value="1-ACYLGLYCEROL-3-PHOSPHATE O-ACYLTRANSFERASE PNPLA3"/>
    <property type="match status" value="1"/>
</dbReference>
<dbReference type="FunFam" id="3.40.1090.10:FF:000019">
    <property type="entry name" value="Patatin-like phospholipase domain-containing 2"/>
    <property type="match status" value="1"/>
</dbReference>
<feature type="region of interest" description="Disordered" evidence="3">
    <location>
        <begin position="375"/>
        <end position="410"/>
    </location>
</feature>
<sequence length="601" mass="66586">MSGLEGGWNISFAGCGFLGVYHIGVASCLLEVAPHLIRDANKIYGASAGALTAAAIVSRACLAQCCEDVMEVAKEARKRNLGPLHPSFNMVKILRSGLHRALPHDAHLLASGRLCVSLTRVSDGQNVLVSDFSSKEELIQALICSCFVPIYCGLIPPLFRGVVSVGPLVMERMDPCAHISAWWRSWFPLPPMLAPQGAVRKSAHRTASPTEAGRTGGSRAVWLTLCGLGHCWEPGSTWLGSVRVSGLQRRWRKNCREEPLCMHTVFVCLRYVDGGISNNLPQYELKNTITISPFSGESDICPRDNSTNFHELRVTNTSIQFSLDNLYRLTRALFPPEPKILAEMCQSGYKDALRFLKENIWLLCMNCLTRPPLASAGPPAVQPKHPKATCCPGQRGGRDGTPAPRPEEEPAGRRLLRRLWLLRQEPWRLDERFIDSLPPTLRKVFFEACEERKGLYAQLTSLLPVRVASYVLMPYTLPVESAYSVALRLVEWLPELSDDVRWMCHLAGSVYRRAWGRAAPDAPSRAPLRKCMSLPPAMETQRPGLGLRGNAHMSSAELEAWYWGLPGSPLPPAETPRVRFFDSSEDSESEASVADELEPEL</sequence>
<dbReference type="GO" id="GO:0055088">
    <property type="term" value="P:lipid homeostasis"/>
    <property type="evidence" value="ECO:0007669"/>
    <property type="project" value="TreeGrafter"/>
</dbReference>
<feature type="non-terminal residue" evidence="5">
    <location>
        <position position="1"/>
    </location>
</feature>
<feature type="non-terminal residue" evidence="5">
    <location>
        <position position="601"/>
    </location>
</feature>